<dbReference type="InterPro" id="IPR005243">
    <property type="entry name" value="THIRX-like_proc"/>
</dbReference>
<accession>A0A9E2NWR1</accession>
<dbReference type="EMBL" id="JAHLFN010000029">
    <property type="protein sequence ID" value="MBU3842064.1"/>
    <property type="molecule type" value="Genomic_DNA"/>
</dbReference>
<dbReference type="SUPFAM" id="SSF52833">
    <property type="entry name" value="Thioredoxin-like"/>
    <property type="match status" value="1"/>
</dbReference>
<sequence length="122" mass="13284">MSILKKIFGGCSCGTEVKEEPKVQETACSCGGACHEIVEGNKMEIRVLGPGCKNCHTLENNTLEAVKELNIEATISHITDFAEIAKYGIMSTPGLWIDGKVVSYGKVLSKDDIKRILEKIVK</sequence>
<dbReference type="NCBIfam" id="TIGR00412">
    <property type="entry name" value="redox_disulf_2"/>
    <property type="match status" value="1"/>
</dbReference>
<evidence type="ECO:0000259" key="1">
    <source>
        <dbReference type="Pfam" id="PF13192"/>
    </source>
</evidence>
<name>A0A9E2NWR1_9FUSO</name>
<dbReference type="Proteomes" id="UP000724657">
    <property type="component" value="Unassembled WGS sequence"/>
</dbReference>
<dbReference type="AlphaFoldDB" id="A0A9E2NWR1"/>
<gene>
    <name evidence="2" type="ORF">IAA47_03640</name>
</gene>
<dbReference type="InterPro" id="IPR036249">
    <property type="entry name" value="Thioredoxin-like_sf"/>
</dbReference>
<protein>
    <submittedName>
        <fullName evidence="2">TM0996/MTH895 family glutaredoxin-like protein</fullName>
    </submittedName>
</protein>
<feature type="domain" description="Thioredoxin-like fold" evidence="1">
    <location>
        <begin position="43"/>
        <end position="118"/>
    </location>
</feature>
<comment type="caution">
    <text evidence="2">The sequence shown here is derived from an EMBL/GenBank/DDBJ whole genome shotgun (WGS) entry which is preliminary data.</text>
</comment>
<reference evidence="2" key="2">
    <citation type="submission" date="2021-04" db="EMBL/GenBank/DDBJ databases">
        <authorList>
            <person name="Gilroy R."/>
        </authorList>
    </citation>
    <scope>NUCLEOTIDE SEQUENCE</scope>
    <source>
        <strain evidence="2">A6-441</strain>
    </source>
</reference>
<dbReference type="PANTHER" id="PTHR36450:SF1">
    <property type="entry name" value="THIOREDOXIN"/>
    <property type="match status" value="1"/>
</dbReference>
<evidence type="ECO:0000313" key="2">
    <source>
        <dbReference type="EMBL" id="MBU3842064.1"/>
    </source>
</evidence>
<evidence type="ECO:0000313" key="3">
    <source>
        <dbReference type="Proteomes" id="UP000724657"/>
    </source>
</evidence>
<dbReference type="Pfam" id="PF13192">
    <property type="entry name" value="Thioredoxin_3"/>
    <property type="match status" value="1"/>
</dbReference>
<organism evidence="2 3">
    <name type="scientific">Candidatus Fusobacterium pullicola</name>
    <dbReference type="NCBI Taxonomy" id="2838601"/>
    <lineage>
        <taxon>Bacteria</taxon>
        <taxon>Fusobacteriati</taxon>
        <taxon>Fusobacteriota</taxon>
        <taxon>Fusobacteriia</taxon>
        <taxon>Fusobacteriales</taxon>
        <taxon>Fusobacteriaceae</taxon>
        <taxon>Fusobacterium</taxon>
    </lineage>
</organism>
<dbReference type="PANTHER" id="PTHR36450">
    <property type="entry name" value="THIOREDOXIN"/>
    <property type="match status" value="1"/>
</dbReference>
<reference evidence="2" key="1">
    <citation type="journal article" date="2021" name="PeerJ">
        <title>Extensive microbial diversity within the chicken gut microbiome revealed by metagenomics and culture.</title>
        <authorList>
            <person name="Gilroy R."/>
            <person name="Ravi A."/>
            <person name="Getino M."/>
            <person name="Pursley I."/>
            <person name="Horton D.L."/>
            <person name="Alikhan N.F."/>
            <person name="Baker D."/>
            <person name="Gharbi K."/>
            <person name="Hall N."/>
            <person name="Watson M."/>
            <person name="Adriaenssens E.M."/>
            <person name="Foster-Nyarko E."/>
            <person name="Jarju S."/>
            <person name="Secka A."/>
            <person name="Antonio M."/>
            <person name="Oren A."/>
            <person name="Chaudhuri R.R."/>
            <person name="La Ragione R."/>
            <person name="Hildebrand F."/>
            <person name="Pallen M.J."/>
        </authorList>
    </citation>
    <scope>NUCLEOTIDE SEQUENCE</scope>
    <source>
        <strain evidence="2">A6-441</strain>
    </source>
</reference>
<proteinExistence type="predicted"/>
<dbReference type="InterPro" id="IPR012336">
    <property type="entry name" value="Thioredoxin-like_fold"/>
</dbReference>
<dbReference type="Gene3D" id="3.40.30.10">
    <property type="entry name" value="Glutaredoxin"/>
    <property type="match status" value="1"/>
</dbReference>